<dbReference type="EMBL" id="CAHPQX010000037">
    <property type="protein sequence ID" value="CAB5600930.1"/>
    <property type="molecule type" value="Genomic_DNA"/>
</dbReference>
<evidence type="ECO:0000256" key="1">
    <source>
        <dbReference type="SAM" id="SignalP"/>
    </source>
</evidence>
<dbReference type="AlphaFoldDB" id="A0A9N8CZP0"/>
<evidence type="ECO:0000313" key="2">
    <source>
        <dbReference type="EMBL" id="CAB5600930.1"/>
    </source>
</evidence>
<dbReference type="Proteomes" id="UP000834503">
    <property type="component" value="Unassembled WGS sequence"/>
</dbReference>
<comment type="caution">
    <text evidence="2">The sequence shown here is derived from an EMBL/GenBank/DDBJ whole genome shotgun (WGS) entry which is preliminary data.</text>
</comment>
<name>A0A9N8CZP0_9ENTR</name>
<keyword evidence="5" id="KW-1185">Reference proteome</keyword>
<proteinExistence type="predicted"/>
<reference evidence="2" key="1">
    <citation type="submission" date="2020-05" db="EMBL/GenBank/DDBJ databases">
        <authorList>
            <person name="Delgado-Blas J."/>
        </authorList>
    </citation>
    <scope>NUCLEOTIDE SEQUENCE</scope>
    <source>
        <strain evidence="2">BB1459</strain>
        <strain evidence="3">BB1480</strain>
    </source>
</reference>
<feature type="signal peptide" evidence="1">
    <location>
        <begin position="1"/>
        <end position="20"/>
    </location>
</feature>
<evidence type="ECO:0000313" key="3">
    <source>
        <dbReference type="EMBL" id="CAC9184754.1"/>
    </source>
</evidence>
<accession>A0A9N8CZP0</accession>
<evidence type="ECO:0000313" key="4">
    <source>
        <dbReference type="Proteomes" id="UP000834503"/>
    </source>
</evidence>
<feature type="chain" id="PRO_5040221545" evidence="1">
    <location>
        <begin position="21"/>
        <end position="289"/>
    </location>
</feature>
<dbReference type="RefSeq" id="WP_239176323.1">
    <property type="nucleotide sequence ID" value="NZ_CAHPQT010000064.1"/>
</dbReference>
<gene>
    <name evidence="2" type="ORF">GHA_05133</name>
    <name evidence="3" type="ORF">TML_01467</name>
</gene>
<keyword evidence="1" id="KW-0732">Signal</keyword>
<dbReference type="EMBL" id="CAIIUA010000001">
    <property type="protein sequence ID" value="CAC9184754.1"/>
    <property type="molecule type" value="Genomic_DNA"/>
</dbReference>
<organism evidence="2 4">
    <name type="scientific">Citrobacter werkmanii</name>
    <dbReference type="NCBI Taxonomy" id="67827"/>
    <lineage>
        <taxon>Bacteria</taxon>
        <taxon>Pseudomonadati</taxon>
        <taxon>Pseudomonadota</taxon>
        <taxon>Gammaproteobacteria</taxon>
        <taxon>Enterobacterales</taxon>
        <taxon>Enterobacteriaceae</taxon>
        <taxon>Citrobacter</taxon>
        <taxon>Citrobacter freundii complex</taxon>
    </lineage>
</organism>
<protein>
    <submittedName>
        <fullName evidence="2">Uncharacterized protein</fullName>
    </submittedName>
</protein>
<dbReference type="Proteomes" id="UP000837205">
    <property type="component" value="Unassembled WGS sequence"/>
</dbReference>
<evidence type="ECO:0000313" key="5">
    <source>
        <dbReference type="Proteomes" id="UP000837205"/>
    </source>
</evidence>
<sequence length="289" mass="32432">MKTYLPFFILTCLMITGAHGACLDNIASKNILINSPPKEMIVNTQNRLYFYSAPEEDCKIKDLFVVNSDHLLAYHESQNFTYVSYLSDKNKITSGWVHSNGVSTVAPQNNTQDVININDFLVIYKSKSPILLGSSSKKFNSWAQKSRLELSDPSLAGIDENNWTVSFDGGYVGLNEVDKSIEGRIDNDSETYLAIFNISGAGFETYRGISIGSSWNDMLDKYGKGKGIVDGQSCLSYPYFWMKLTFCKKDDSVREGANKRGNSSRLTQSFHFFMFEPIFSPVNALNQPI</sequence>